<evidence type="ECO:0000313" key="1">
    <source>
        <dbReference type="EMBL" id="KAK9324464.1"/>
    </source>
</evidence>
<accession>A0ACC3TTI0</accession>
<name>A0ACC3TTI0_9ASCO</name>
<sequence>SNSHVGASIARQCDRRGAFVNSLVDSAALMIEGIWPSARDTPCSDPAAQILPLRTFIEETLRRSRTSYSTLQVALYYLYLLRPHVRDPSRLKGSMGALHCGRRAFLTSLILASKYLQDKNYSARAWGKISGLPTAEINANEMSFLKAVDWKIHVPEDVYERWSSVLLSSTCLVGRKRQQLASRSSSFCEPTAAGADGVHVNMPNVSKQGEVQ</sequence>
<comment type="caution">
    <text evidence="1">The sequence shown here is derived from an EMBL/GenBank/DDBJ whole genome shotgun (WGS) entry which is preliminary data.</text>
</comment>
<evidence type="ECO:0000313" key="2">
    <source>
        <dbReference type="Proteomes" id="UP001489719"/>
    </source>
</evidence>
<dbReference type="Proteomes" id="UP001489719">
    <property type="component" value="Unassembled WGS sequence"/>
</dbReference>
<proteinExistence type="predicted"/>
<protein>
    <submittedName>
        <fullName evidence="1">Uncharacterized protein</fullName>
    </submittedName>
</protein>
<reference evidence="2" key="1">
    <citation type="journal article" date="2024" name="Front. Bioeng. Biotechnol.">
        <title>Genome-scale model development and genomic sequencing of the oleaginous clade Lipomyces.</title>
        <authorList>
            <person name="Czajka J.J."/>
            <person name="Han Y."/>
            <person name="Kim J."/>
            <person name="Mondo S.J."/>
            <person name="Hofstad B.A."/>
            <person name="Robles A."/>
            <person name="Haridas S."/>
            <person name="Riley R."/>
            <person name="LaButti K."/>
            <person name="Pangilinan J."/>
            <person name="Andreopoulos W."/>
            <person name="Lipzen A."/>
            <person name="Yan J."/>
            <person name="Wang M."/>
            <person name="Ng V."/>
            <person name="Grigoriev I.V."/>
            <person name="Spatafora J.W."/>
            <person name="Magnuson J.K."/>
            <person name="Baker S.E."/>
            <person name="Pomraning K.R."/>
        </authorList>
    </citation>
    <scope>NUCLEOTIDE SEQUENCE [LARGE SCALE GENOMIC DNA]</scope>
    <source>
        <strain evidence="2">CBS 10300</strain>
    </source>
</reference>
<dbReference type="EMBL" id="MU970050">
    <property type="protein sequence ID" value="KAK9324464.1"/>
    <property type="molecule type" value="Genomic_DNA"/>
</dbReference>
<gene>
    <name evidence="1" type="ORF">V1517DRAFT_256085</name>
</gene>
<keyword evidence="2" id="KW-1185">Reference proteome</keyword>
<organism evidence="1 2">
    <name type="scientific">Lipomyces orientalis</name>
    <dbReference type="NCBI Taxonomy" id="1233043"/>
    <lineage>
        <taxon>Eukaryota</taxon>
        <taxon>Fungi</taxon>
        <taxon>Dikarya</taxon>
        <taxon>Ascomycota</taxon>
        <taxon>Saccharomycotina</taxon>
        <taxon>Lipomycetes</taxon>
        <taxon>Lipomycetales</taxon>
        <taxon>Lipomycetaceae</taxon>
        <taxon>Lipomyces</taxon>
    </lineage>
</organism>
<feature type="non-terminal residue" evidence="1">
    <location>
        <position position="1"/>
    </location>
</feature>